<dbReference type="GO" id="GO:0005975">
    <property type="term" value="P:carbohydrate metabolic process"/>
    <property type="evidence" value="ECO:0007669"/>
    <property type="project" value="InterPro"/>
</dbReference>
<dbReference type="GO" id="GO:0004553">
    <property type="term" value="F:hydrolase activity, hydrolyzing O-glycosyl compounds"/>
    <property type="evidence" value="ECO:0007669"/>
    <property type="project" value="InterPro"/>
</dbReference>
<feature type="domain" description="CBM2" evidence="1">
    <location>
        <begin position="1"/>
        <end position="46"/>
    </location>
</feature>
<gene>
    <name evidence="2" type="ORF">Prum_074770</name>
</gene>
<protein>
    <recommendedName>
        <fullName evidence="1">CBM2 domain-containing protein</fullName>
    </recommendedName>
</protein>
<organism evidence="2 3">
    <name type="scientific">Phytohabitans rumicis</name>
    <dbReference type="NCBI Taxonomy" id="1076125"/>
    <lineage>
        <taxon>Bacteria</taxon>
        <taxon>Bacillati</taxon>
        <taxon>Actinomycetota</taxon>
        <taxon>Actinomycetes</taxon>
        <taxon>Micromonosporales</taxon>
        <taxon>Micromonosporaceae</taxon>
    </lineage>
</organism>
<name>A0A6V8LMG7_9ACTN</name>
<dbReference type="Gene3D" id="2.60.40.290">
    <property type="match status" value="1"/>
</dbReference>
<dbReference type="InterPro" id="IPR001919">
    <property type="entry name" value="CBD2"/>
</dbReference>
<dbReference type="AlphaFoldDB" id="A0A6V8LMG7"/>
<dbReference type="GO" id="GO:0030247">
    <property type="term" value="F:polysaccharide binding"/>
    <property type="evidence" value="ECO:0007669"/>
    <property type="project" value="UniProtKB-UniRule"/>
</dbReference>
<reference evidence="2 3" key="1">
    <citation type="submission" date="2020-03" db="EMBL/GenBank/DDBJ databases">
        <title>Whole genome shotgun sequence of Phytohabitans rumicis NBRC 108638.</title>
        <authorList>
            <person name="Komaki H."/>
            <person name="Tamura T."/>
        </authorList>
    </citation>
    <scope>NUCLEOTIDE SEQUENCE [LARGE SCALE GENOMIC DNA]</scope>
    <source>
        <strain evidence="2 3">NBRC 108638</strain>
    </source>
</reference>
<reference evidence="2 3" key="2">
    <citation type="submission" date="2020-03" db="EMBL/GenBank/DDBJ databases">
        <authorList>
            <person name="Ichikawa N."/>
            <person name="Kimura A."/>
            <person name="Kitahashi Y."/>
            <person name="Uohara A."/>
        </authorList>
    </citation>
    <scope>NUCLEOTIDE SEQUENCE [LARGE SCALE GENOMIC DNA]</scope>
    <source>
        <strain evidence="2 3">NBRC 108638</strain>
    </source>
</reference>
<dbReference type="SUPFAM" id="SSF49384">
    <property type="entry name" value="Carbohydrate-binding domain"/>
    <property type="match status" value="1"/>
</dbReference>
<dbReference type="Pfam" id="PF00553">
    <property type="entry name" value="CBM_2"/>
    <property type="match status" value="1"/>
</dbReference>
<dbReference type="InterPro" id="IPR012291">
    <property type="entry name" value="CBM2_carb-bd_dom_sf"/>
</dbReference>
<evidence type="ECO:0000259" key="1">
    <source>
        <dbReference type="PROSITE" id="PS51173"/>
    </source>
</evidence>
<evidence type="ECO:0000313" key="3">
    <source>
        <dbReference type="Proteomes" id="UP000482960"/>
    </source>
</evidence>
<proteinExistence type="predicted"/>
<dbReference type="EMBL" id="BLPG01000001">
    <property type="protein sequence ID" value="GFJ93835.1"/>
    <property type="molecule type" value="Genomic_DNA"/>
</dbReference>
<sequence>MTATNAGWNGTIAPNGTAAFGFTASWTGTNAKPTAFTLNNASCTVA</sequence>
<dbReference type="PROSITE" id="PS51173">
    <property type="entry name" value="CBM2"/>
    <property type="match status" value="1"/>
</dbReference>
<dbReference type="InterPro" id="IPR008965">
    <property type="entry name" value="CBM2/CBM3_carb-bd_dom_sf"/>
</dbReference>
<accession>A0A6V8LMG7</accession>
<keyword evidence="3" id="KW-1185">Reference proteome</keyword>
<evidence type="ECO:0000313" key="2">
    <source>
        <dbReference type="EMBL" id="GFJ93835.1"/>
    </source>
</evidence>
<dbReference type="Proteomes" id="UP000482960">
    <property type="component" value="Unassembled WGS sequence"/>
</dbReference>
<comment type="caution">
    <text evidence="2">The sequence shown here is derived from an EMBL/GenBank/DDBJ whole genome shotgun (WGS) entry which is preliminary data.</text>
</comment>